<evidence type="ECO:0000256" key="5">
    <source>
        <dbReference type="ARBA" id="ARBA00022989"/>
    </source>
</evidence>
<dbReference type="InterPro" id="IPR020846">
    <property type="entry name" value="MFS_dom"/>
</dbReference>
<proteinExistence type="predicted"/>
<dbReference type="Gene3D" id="1.20.1250.20">
    <property type="entry name" value="MFS general substrate transporter like domains"/>
    <property type="match status" value="1"/>
</dbReference>
<dbReference type="PANTHER" id="PTHR23513">
    <property type="entry name" value="INTEGRAL MEMBRANE EFFLUX PROTEIN-RELATED"/>
    <property type="match status" value="1"/>
</dbReference>
<accession>A0A0P9EGC9</accession>
<feature type="transmembrane region" description="Helical" evidence="7">
    <location>
        <begin position="262"/>
        <end position="283"/>
    </location>
</feature>
<keyword evidence="5 7" id="KW-1133">Transmembrane helix</keyword>
<keyword evidence="2" id="KW-0813">Transport</keyword>
<dbReference type="STRING" id="471514.AN477_20660"/>
<keyword evidence="10" id="KW-1185">Reference proteome</keyword>
<organism evidence="9 10">
    <name type="scientific">Alicyclobacillus ferrooxydans</name>
    <dbReference type="NCBI Taxonomy" id="471514"/>
    <lineage>
        <taxon>Bacteria</taxon>
        <taxon>Bacillati</taxon>
        <taxon>Bacillota</taxon>
        <taxon>Bacilli</taxon>
        <taxon>Bacillales</taxon>
        <taxon>Alicyclobacillaceae</taxon>
        <taxon>Alicyclobacillus</taxon>
    </lineage>
</organism>
<evidence type="ECO:0000256" key="6">
    <source>
        <dbReference type="ARBA" id="ARBA00023136"/>
    </source>
</evidence>
<feature type="domain" description="Major facilitator superfamily (MFS) profile" evidence="8">
    <location>
        <begin position="1"/>
        <end position="407"/>
    </location>
</feature>
<feature type="transmembrane region" description="Helical" evidence="7">
    <location>
        <begin position="20"/>
        <end position="43"/>
    </location>
</feature>
<dbReference type="EMBL" id="LJCO01000092">
    <property type="protein sequence ID" value="KPV41586.1"/>
    <property type="molecule type" value="Genomic_DNA"/>
</dbReference>
<evidence type="ECO:0000256" key="4">
    <source>
        <dbReference type="ARBA" id="ARBA00022692"/>
    </source>
</evidence>
<dbReference type="SUPFAM" id="SSF103473">
    <property type="entry name" value="MFS general substrate transporter"/>
    <property type="match status" value="1"/>
</dbReference>
<dbReference type="AlphaFoldDB" id="A0A0P9EGC9"/>
<dbReference type="PROSITE" id="PS50850">
    <property type="entry name" value="MFS"/>
    <property type="match status" value="1"/>
</dbReference>
<dbReference type="PANTHER" id="PTHR23513:SF11">
    <property type="entry name" value="STAPHYLOFERRIN A TRANSPORTER"/>
    <property type="match status" value="1"/>
</dbReference>
<dbReference type="GO" id="GO:0005886">
    <property type="term" value="C:plasma membrane"/>
    <property type="evidence" value="ECO:0007669"/>
    <property type="project" value="UniProtKB-SubCell"/>
</dbReference>
<dbReference type="InterPro" id="IPR010290">
    <property type="entry name" value="TM_effector"/>
</dbReference>
<evidence type="ECO:0000313" key="10">
    <source>
        <dbReference type="Proteomes" id="UP000050482"/>
    </source>
</evidence>
<feature type="transmembrane region" description="Helical" evidence="7">
    <location>
        <begin position="295"/>
        <end position="312"/>
    </location>
</feature>
<dbReference type="InterPro" id="IPR036259">
    <property type="entry name" value="MFS_trans_sf"/>
</dbReference>
<feature type="transmembrane region" description="Helical" evidence="7">
    <location>
        <begin position="112"/>
        <end position="133"/>
    </location>
</feature>
<feature type="transmembrane region" description="Helical" evidence="7">
    <location>
        <begin position="378"/>
        <end position="399"/>
    </location>
</feature>
<gene>
    <name evidence="9" type="ORF">AN477_20660</name>
</gene>
<dbReference type="CDD" id="cd06173">
    <property type="entry name" value="MFS_MefA_like"/>
    <property type="match status" value="1"/>
</dbReference>
<dbReference type="PATRIC" id="fig|471514.4.peg.4419"/>
<feature type="transmembrane region" description="Helical" evidence="7">
    <location>
        <begin position="49"/>
        <end position="70"/>
    </location>
</feature>
<feature type="transmembrane region" description="Helical" evidence="7">
    <location>
        <begin position="82"/>
        <end position="106"/>
    </location>
</feature>
<feature type="transmembrane region" description="Helical" evidence="7">
    <location>
        <begin position="318"/>
        <end position="341"/>
    </location>
</feature>
<name>A0A0P9EGC9_9BACL</name>
<feature type="transmembrane region" description="Helical" evidence="7">
    <location>
        <begin position="229"/>
        <end position="250"/>
    </location>
</feature>
<comment type="caution">
    <text evidence="9">The sequence shown here is derived from an EMBL/GenBank/DDBJ whole genome shotgun (WGS) entry which is preliminary data.</text>
</comment>
<keyword evidence="3" id="KW-1003">Cell membrane</keyword>
<evidence type="ECO:0000313" key="9">
    <source>
        <dbReference type="EMBL" id="KPV41586.1"/>
    </source>
</evidence>
<keyword evidence="6 7" id="KW-0472">Membrane</keyword>
<feature type="transmembrane region" description="Helical" evidence="7">
    <location>
        <begin position="353"/>
        <end position="372"/>
    </location>
</feature>
<dbReference type="OrthoDB" id="9775268at2"/>
<evidence type="ECO:0000256" key="7">
    <source>
        <dbReference type="SAM" id="Phobius"/>
    </source>
</evidence>
<evidence type="ECO:0000256" key="3">
    <source>
        <dbReference type="ARBA" id="ARBA00022475"/>
    </source>
</evidence>
<sequence length="418" mass="45330">MKNRVLDLFHSFRYRDYRFLWVIVALVNTASWSFTLGVTSQVFSLTHSTFWSGAIMFASMVPNLIGAPLVGVLADKLERRQLILISIALVILTLLTLTVTSIAGVLAPSGMVVLALLFGLASSTISVAINAILPGLVPRTELYNAYSLQAVGQRGTEFIGPFAASPLLALWGPQAVYIFGAVMFVLAIWFVIALSTPKAEETLKPSSPQFGFFHSLREGFSYIRRNRQIYGIIILVGLHCSLTMAFMGMLPGFVQNQLLAPSSFYGLLMSMVGLGAIFATLWLAGVRSSQFRRMLFWASGLLSGLSLAFLGLSSTRTIAIIAILLVGASQAMFMTITGAMVQELTEERVRGRVTSVYFVLAAGLMSLANWVYGAIAKFVHPTLIMLVTGLLFVVAMAAYRVVTAKPDLGQGVQDSLSL</sequence>
<evidence type="ECO:0000256" key="1">
    <source>
        <dbReference type="ARBA" id="ARBA00004651"/>
    </source>
</evidence>
<dbReference type="Proteomes" id="UP000050482">
    <property type="component" value="Unassembled WGS sequence"/>
</dbReference>
<feature type="transmembrane region" description="Helical" evidence="7">
    <location>
        <begin position="154"/>
        <end position="171"/>
    </location>
</feature>
<dbReference type="Pfam" id="PF05977">
    <property type="entry name" value="MFS_3"/>
    <property type="match status" value="1"/>
</dbReference>
<dbReference type="GO" id="GO:0022857">
    <property type="term" value="F:transmembrane transporter activity"/>
    <property type="evidence" value="ECO:0007669"/>
    <property type="project" value="InterPro"/>
</dbReference>
<evidence type="ECO:0000256" key="2">
    <source>
        <dbReference type="ARBA" id="ARBA00022448"/>
    </source>
</evidence>
<keyword evidence="4 7" id="KW-0812">Transmembrane</keyword>
<feature type="transmembrane region" description="Helical" evidence="7">
    <location>
        <begin position="177"/>
        <end position="196"/>
    </location>
</feature>
<reference evidence="9 10" key="1">
    <citation type="submission" date="2015-09" db="EMBL/GenBank/DDBJ databases">
        <title>Draft genome sequence of Alicyclobacillus ferrooxydans DSM 22381.</title>
        <authorList>
            <person name="Hemp J."/>
        </authorList>
    </citation>
    <scope>NUCLEOTIDE SEQUENCE [LARGE SCALE GENOMIC DNA]</scope>
    <source>
        <strain evidence="9 10">TC-34</strain>
    </source>
</reference>
<dbReference type="RefSeq" id="WP_054971081.1">
    <property type="nucleotide sequence ID" value="NZ_LJCO01000092.1"/>
</dbReference>
<comment type="subcellular location">
    <subcellularLocation>
        <location evidence="1">Cell membrane</location>
        <topology evidence="1">Multi-pass membrane protein</topology>
    </subcellularLocation>
</comment>
<evidence type="ECO:0000259" key="8">
    <source>
        <dbReference type="PROSITE" id="PS50850"/>
    </source>
</evidence>
<protein>
    <recommendedName>
        <fullName evidence="8">Major facilitator superfamily (MFS) profile domain-containing protein</fullName>
    </recommendedName>
</protein>